<reference evidence="15" key="1">
    <citation type="submission" date="2025-08" db="UniProtKB">
        <authorList>
            <consortium name="RefSeq"/>
        </authorList>
    </citation>
    <scope>IDENTIFICATION</scope>
</reference>
<keyword evidence="12" id="KW-0645">Protease</keyword>
<feature type="binding site" evidence="8">
    <location>
        <position position="368"/>
    </location>
    <ligand>
        <name>Zn(2+)</name>
        <dbReference type="ChEBI" id="CHEBI:29105"/>
        <label>1</label>
        <note>catalytic</note>
    </ligand>
</feature>
<feature type="binding site" evidence="8">
    <location>
        <position position="372"/>
    </location>
    <ligand>
        <name>Zn(2+)</name>
        <dbReference type="ChEBI" id="CHEBI:29105"/>
        <label>1</label>
        <note>catalytic</note>
    </ligand>
</feature>
<keyword evidence="3 9" id="KW-1015">Disulfide bond</keyword>
<dbReference type="GO" id="GO:0008241">
    <property type="term" value="F:peptidyl-dipeptidase activity"/>
    <property type="evidence" value="ECO:0007669"/>
    <property type="project" value="InterPro"/>
</dbReference>
<dbReference type="Pfam" id="PF01401">
    <property type="entry name" value="Peptidase_M2"/>
    <property type="match status" value="1"/>
</dbReference>
<dbReference type="AlphaFoldDB" id="A0AAJ7W5M2"/>
<dbReference type="Proteomes" id="UP000694920">
    <property type="component" value="Unplaced"/>
</dbReference>
<keyword evidence="12" id="KW-0378">Hydrolase</keyword>
<keyword evidence="12" id="KW-0121">Carboxypeptidase</keyword>
<feature type="active site" description="Proton donor 1" evidence="5">
    <location>
        <position position="496"/>
    </location>
</feature>
<dbReference type="SUPFAM" id="SSF55486">
    <property type="entry name" value="Metalloproteases ('zincins'), catalytic domain"/>
    <property type="match status" value="1"/>
</dbReference>
<dbReference type="GO" id="GO:0004180">
    <property type="term" value="F:carboxypeptidase activity"/>
    <property type="evidence" value="ECO:0007669"/>
    <property type="project" value="UniProtKB-KW"/>
</dbReference>
<dbReference type="GO" id="GO:0008237">
    <property type="term" value="F:metallopeptidase activity"/>
    <property type="evidence" value="ECO:0007669"/>
    <property type="project" value="UniProtKB-KW"/>
</dbReference>
<dbReference type="EC" id="3.4.-.-" evidence="12"/>
<evidence type="ECO:0000256" key="13">
    <source>
        <dbReference type="SAM" id="SignalP"/>
    </source>
</evidence>
<dbReference type="PRINTS" id="PR00791">
    <property type="entry name" value="PEPDIPTASEA"/>
</dbReference>
<evidence type="ECO:0000256" key="4">
    <source>
        <dbReference type="ARBA" id="ARBA00023180"/>
    </source>
</evidence>
<evidence type="ECO:0000256" key="12">
    <source>
        <dbReference type="RuleBase" id="RU361144"/>
    </source>
</evidence>
<feature type="disulfide bond" evidence="9">
    <location>
        <begin position="138"/>
        <end position="147"/>
    </location>
</feature>
<sequence length="554" mass="63527">MIPILILGLFFHPTIGSDMDDIIRKLDGIANKEDLSALLLRRMNAELMLLNRASADLEWLEATSPSPEVSQETTKLSHLKTTWRNFWCAKTPRIHVGPAGSRMLELLCRGPKYTPHQAKALTAIFKELSTSYVTATVCRIEENQEKCYNGEPELERLMSTSRNESELRWAWTSWRNEMSKVKGLFTTAVTLQNLGARNNGYHDLGECWREELESPHLETLVDQLYQSVEPLYRLLHAVVRFRLAEVYPGLIDLRGPIPAHLLGNMWSQNWESLVDLLMPNGNIFGNVNEALIRKNYTVRDMVERAEDFYTSLGLPPMSREFWERSIFEKDNRTKLNCHATAANMYKNDDFRVLACLQVSAQDFYVIHHEMGHIQYYMAYKNQPAIFMDGANSAFHEAVGDAIMYGVLTPQHMQRLGLANDSALSNDLPLLLKQALGKLPQMPHALIMDKWRWDVFSGKIKDSLYNKAWWELNKKYLGIEPPVARNDDSFDPAAKFHITDNTPYIRYFLGYVLQVQLFEGMCQAAVTGKVGDPLFKMPLHRCDIYGSKDAGRRLK</sequence>
<feature type="active site" description="Proton acceptor 2" evidence="6">
    <location>
        <position position="369"/>
    </location>
</feature>
<comment type="cofactor">
    <cofactor evidence="12">
        <name>Zn(2+)</name>
        <dbReference type="ChEBI" id="CHEBI:29105"/>
    </cofactor>
    <text evidence="12">Binds 1 zinc ion per subunit.</text>
</comment>
<feature type="binding site" evidence="7">
    <location>
        <position position="505"/>
    </location>
    <ligand>
        <name>chloride</name>
        <dbReference type="ChEBI" id="CHEBI:17996"/>
        <label>1</label>
    </ligand>
</feature>
<keyword evidence="8 12" id="KW-0862">Zinc</keyword>
<evidence type="ECO:0000256" key="1">
    <source>
        <dbReference type="ARBA" id="ARBA00008139"/>
    </source>
</evidence>
<dbReference type="GeneID" id="107272295"/>
<dbReference type="PANTHER" id="PTHR10514">
    <property type="entry name" value="ANGIOTENSIN-CONVERTING ENZYME"/>
    <property type="match status" value="1"/>
</dbReference>
<dbReference type="InterPro" id="IPR001548">
    <property type="entry name" value="Peptidase_M2"/>
</dbReference>
<proteinExistence type="inferred from homology"/>
<organism evidence="14 15">
    <name type="scientific">Cephus cinctus</name>
    <name type="common">Wheat stem sawfly</name>
    <dbReference type="NCBI Taxonomy" id="211228"/>
    <lineage>
        <taxon>Eukaryota</taxon>
        <taxon>Metazoa</taxon>
        <taxon>Ecdysozoa</taxon>
        <taxon>Arthropoda</taxon>
        <taxon>Hexapoda</taxon>
        <taxon>Insecta</taxon>
        <taxon>Pterygota</taxon>
        <taxon>Neoptera</taxon>
        <taxon>Endopterygota</taxon>
        <taxon>Hymenoptera</taxon>
        <taxon>Cephoidea</taxon>
        <taxon>Cephidae</taxon>
        <taxon>Cephus</taxon>
    </lineage>
</organism>
<evidence type="ECO:0000256" key="8">
    <source>
        <dbReference type="PIRSR" id="PIRSR601548-3"/>
    </source>
</evidence>
<evidence type="ECO:0000256" key="5">
    <source>
        <dbReference type="PIRSR" id="PIRSR601548-1"/>
    </source>
</evidence>
<evidence type="ECO:0000313" key="15">
    <source>
        <dbReference type="RefSeq" id="XP_024945394.1"/>
    </source>
</evidence>
<evidence type="ECO:0000256" key="10">
    <source>
        <dbReference type="PIRSR" id="PIRSR601548-8"/>
    </source>
</evidence>
<keyword evidence="12" id="KW-0482">Metalloprotease</keyword>
<evidence type="ECO:0000256" key="7">
    <source>
        <dbReference type="PIRSR" id="PIRSR601548-2"/>
    </source>
</evidence>
<feature type="binding site" evidence="10">
    <location>
        <position position="396"/>
    </location>
    <ligand>
        <name>Zn(2+)</name>
        <dbReference type="ChEBI" id="CHEBI:29105"/>
        <label>2</label>
        <note>catalytic</note>
    </ligand>
</feature>
<keyword evidence="2 13" id="KW-0732">Signal</keyword>
<dbReference type="KEGG" id="ccin:107272295"/>
<feature type="binding site" evidence="10">
    <location>
        <position position="368"/>
    </location>
    <ligand>
        <name>Zn(2+)</name>
        <dbReference type="ChEBI" id="CHEBI:29105"/>
        <label>2</label>
        <note>catalytic</note>
    </ligand>
</feature>
<evidence type="ECO:0000256" key="9">
    <source>
        <dbReference type="PIRSR" id="PIRSR601548-4"/>
    </source>
</evidence>
<keyword evidence="14" id="KW-1185">Reference proteome</keyword>
<feature type="binding site" evidence="8">
    <location>
        <position position="396"/>
    </location>
    <ligand>
        <name>Zn(2+)</name>
        <dbReference type="ChEBI" id="CHEBI:29105"/>
        <label>1</label>
        <note>catalytic</note>
    </ligand>
</feature>
<dbReference type="PROSITE" id="PS52011">
    <property type="entry name" value="PEPTIDASE_M2"/>
    <property type="match status" value="1"/>
</dbReference>
<evidence type="ECO:0000256" key="2">
    <source>
        <dbReference type="ARBA" id="ARBA00022729"/>
    </source>
</evidence>
<keyword evidence="8 12" id="KW-0479">Metal-binding</keyword>
<dbReference type="GO" id="GO:0006508">
    <property type="term" value="P:proteolysis"/>
    <property type="evidence" value="ECO:0007669"/>
    <property type="project" value="UniProtKB-KW"/>
</dbReference>
<protein>
    <recommendedName>
        <fullName evidence="12">Angiotensin-converting enzyme</fullName>
        <ecNumber evidence="12">3.4.-.-</ecNumber>
    </recommendedName>
</protein>
<evidence type="ECO:0000256" key="11">
    <source>
        <dbReference type="PROSITE-ProRule" id="PRU01355"/>
    </source>
</evidence>
<comment type="similarity">
    <text evidence="1 11 12">Belongs to the peptidase M2 family.</text>
</comment>
<evidence type="ECO:0000256" key="6">
    <source>
        <dbReference type="PIRSR" id="PIRSR601548-11"/>
    </source>
</evidence>
<comment type="caution">
    <text evidence="11">Lacks conserved residue(s) required for the propagation of feature annotation.</text>
</comment>
<feature type="active site" description="Proton acceptor 1" evidence="5">
    <location>
        <position position="369"/>
    </location>
</feature>
<dbReference type="CDD" id="cd06461">
    <property type="entry name" value="M2_ACE"/>
    <property type="match status" value="1"/>
</dbReference>
<feature type="chain" id="PRO_5042517844" description="Angiotensin-converting enzyme" evidence="13">
    <location>
        <begin position="17"/>
        <end position="554"/>
    </location>
</feature>
<dbReference type="RefSeq" id="XP_024945394.1">
    <property type="nucleotide sequence ID" value="XM_025089626.1"/>
</dbReference>
<gene>
    <name evidence="15" type="primary">LOC107272295</name>
</gene>
<feature type="disulfide bond" evidence="9 11">
    <location>
        <begin position="337"/>
        <end position="355"/>
    </location>
</feature>
<feature type="disulfide bond" evidence="9">
    <location>
        <begin position="521"/>
        <end position="541"/>
    </location>
</feature>
<evidence type="ECO:0000256" key="3">
    <source>
        <dbReference type="ARBA" id="ARBA00023157"/>
    </source>
</evidence>
<accession>A0AAJ7W5M2</accession>
<name>A0AAJ7W5M2_CEPCN</name>
<dbReference type="PANTHER" id="PTHR10514:SF27">
    <property type="entry name" value="ANGIOTENSIN-CONVERTING ENZYME"/>
    <property type="match status" value="1"/>
</dbReference>
<evidence type="ECO:0000313" key="14">
    <source>
        <dbReference type="Proteomes" id="UP000694920"/>
    </source>
</evidence>
<feature type="active site" description="Proton donor 2" evidence="6">
    <location>
        <position position="496"/>
    </location>
</feature>
<dbReference type="GO" id="GO:0016020">
    <property type="term" value="C:membrane"/>
    <property type="evidence" value="ECO:0007669"/>
    <property type="project" value="InterPro"/>
</dbReference>
<feature type="binding site" evidence="10">
    <location>
        <position position="372"/>
    </location>
    <ligand>
        <name>Zn(2+)</name>
        <dbReference type="ChEBI" id="CHEBI:29105"/>
        <label>2</label>
        <note>catalytic</note>
    </ligand>
</feature>
<keyword evidence="4 12" id="KW-0325">Glycoprotein</keyword>
<dbReference type="Gene3D" id="1.10.1370.30">
    <property type="match status" value="2"/>
</dbReference>
<dbReference type="GO" id="GO:0046872">
    <property type="term" value="F:metal ion binding"/>
    <property type="evidence" value="ECO:0007669"/>
    <property type="project" value="UniProtKB-KW"/>
</dbReference>
<feature type="signal peptide" evidence="13">
    <location>
        <begin position="1"/>
        <end position="16"/>
    </location>
</feature>